<dbReference type="InterPro" id="IPR008271">
    <property type="entry name" value="Ser/Thr_kinase_AS"/>
</dbReference>
<dbReference type="InterPro" id="IPR033698">
    <property type="entry name" value="POLO_box_Plk4_2"/>
</dbReference>
<comment type="subcellular location">
    <subcellularLocation>
        <location evidence="1">Cytoplasm</location>
    </subcellularLocation>
</comment>
<evidence type="ECO:0000313" key="14">
    <source>
        <dbReference type="Proteomes" id="UP001150925"/>
    </source>
</evidence>
<feature type="region of interest" description="Disordered" evidence="9">
    <location>
        <begin position="468"/>
        <end position="551"/>
    </location>
</feature>
<dbReference type="EMBL" id="JANBPY010000491">
    <property type="protein sequence ID" value="KAJ1966602.1"/>
    <property type="molecule type" value="Genomic_DNA"/>
</dbReference>
<feature type="region of interest" description="Disordered" evidence="9">
    <location>
        <begin position="415"/>
        <end position="450"/>
    </location>
</feature>
<dbReference type="Gene3D" id="3.30.1120.120">
    <property type="match status" value="1"/>
</dbReference>
<feature type="domain" description="Cryptic POLO box 2 (CPB2)" evidence="12">
    <location>
        <begin position="661"/>
        <end position="829"/>
    </location>
</feature>
<evidence type="ECO:0000256" key="2">
    <source>
        <dbReference type="ARBA" id="ARBA00022490"/>
    </source>
</evidence>
<dbReference type="PROSITE" id="PS00108">
    <property type="entry name" value="PROTEIN_KINASE_ST"/>
    <property type="match status" value="1"/>
</dbReference>
<feature type="binding site" evidence="8">
    <location>
        <position position="157"/>
    </location>
    <ligand>
        <name>ATP</name>
        <dbReference type="ChEBI" id="CHEBI:30616"/>
    </ligand>
</feature>
<keyword evidence="4" id="KW-0808">Transferase</keyword>
<dbReference type="GO" id="GO:0005634">
    <property type="term" value="C:nucleus"/>
    <property type="evidence" value="ECO:0007669"/>
    <property type="project" value="TreeGrafter"/>
</dbReference>
<evidence type="ECO:0000256" key="4">
    <source>
        <dbReference type="ARBA" id="ARBA00022679"/>
    </source>
</evidence>
<evidence type="ECO:0000256" key="9">
    <source>
        <dbReference type="SAM" id="MobiDB-lite"/>
    </source>
</evidence>
<dbReference type="FunFam" id="3.30.200.20:FF:000042">
    <property type="entry name" value="Aurora kinase A"/>
    <property type="match status" value="1"/>
</dbReference>
<keyword evidence="2" id="KW-0963">Cytoplasm</keyword>
<dbReference type="InterPro" id="IPR017441">
    <property type="entry name" value="Protein_kinase_ATP_BS"/>
</dbReference>
<evidence type="ECO:0000256" key="5">
    <source>
        <dbReference type="ARBA" id="ARBA00022741"/>
    </source>
</evidence>
<dbReference type="FunFam" id="1.10.510.10:FF:000571">
    <property type="entry name" value="Maternal embryonic leucine zipper kinase"/>
    <property type="match status" value="1"/>
</dbReference>
<feature type="compositionally biased region" description="Pro residues" evidence="9">
    <location>
        <begin position="922"/>
        <end position="935"/>
    </location>
</feature>
<evidence type="ECO:0000256" key="3">
    <source>
        <dbReference type="ARBA" id="ARBA00022527"/>
    </source>
</evidence>
<evidence type="ECO:0000259" key="11">
    <source>
        <dbReference type="PROSITE" id="PS51984"/>
    </source>
</evidence>
<reference evidence="13" key="1">
    <citation type="submission" date="2022-07" db="EMBL/GenBank/DDBJ databases">
        <title>Phylogenomic reconstructions and comparative analyses of Kickxellomycotina fungi.</title>
        <authorList>
            <person name="Reynolds N.K."/>
            <person name="Stajich J.E."/>
            <person name="Barry K."/>
            <person name="Grigoriev I.V."/>
            <person name="Crous P."/>
            <person name="Smith M.E."/>
        </authorList>
    </citation>
    <scope>NUCLEOTIDE SEQUENCE</scope>
    <source>
        <strain evidence="13">RSA 1196</strain>
    </source>
</reference>
<dbReference type="Pfam" id="PF00069">
    <property type="entry name" value="Pkinase"/>
    <property type="match status" value="1"/>
</dbReference>
<feature type="domain" description="Cryptic POLO box 1 (CPB1)" evidence="11">
    <location>
        <begin position="555"/>
        <end position="660"/>
    </location>
</feature>
<dbReference type="Pfam" id="PF18190">
    <property type="entry name" value="Plk4_PB1"/>
    <property type="match status" value="1"/>
</dbReference>
<feature type="region of interest" description="Disordered" evidence="9">
    <location>
        <begin position="98"/>
        <end position="117"/>
    </location>
</feature>
<feature type="region of interest" description="Disordered" evidence="9">
    <location>
        <begin position="716"/>
        <end position="765"/>
    </location>
</feature>
<evidence type="ECO:0000259" key="12">
    <source>
        <dbReference type="PROSITE" id="PS51985"/>
    </source>
</evidence>
<feature type="compositionally biased region" description="Basic and acidic residues" evidence="9">
    <location>
        <begin position="750"/>
        <end position="765"/>
    </location>
</feature>
<protein>
    <recommendedName>
        <fullName evidence="15">Non-specific serine/threonine protein kinase</fullName>
    </recommendedName>
</protein>
<dbReference type="PANTHER" id="PTHR24345:SF91">
    <property type="entry name" value="SERINE_THREONINE-PROTEIN KINASE PLK4"/>
    <property type="match status" value="1"/>
</dbReference>
<dbReference type="PROSITE" id="PS50011">
    <property type="entry name" value="PROTEIN_KINASE_DOM"/>
    <property type="match status" value="1"/>
</dbReference>
<evidence type="ECO:0000256" key="8">
    <source>
        <dbReference type="PROSITE-ProRule" id="PRU10141"/>
    </source>
</evidence>
<dbReference type="GO" id="GO:0005737">
    <property type="term" value="C:cytoplasm"/>
    <property type="evidence" value="ECO:0007669"/>
    <property type="project" value="UniProtKB-SubCell"/>
</dbReference>
<dbReference type="Gene3D" id="3.30.1120.130">
    <property type="match status" value="1"/>
</dbReference>
<dbReference type="PROSITE" id="PS00107">
    <property type="entry name" value="PROTEIN_KINASE_ATP"/>
    <property type="match status" value="1"/>
</dbReference>
<accession>A0A9W8E786</accession>
<dbReference type="PANTHER" id="PTHR24345">
    <property type="entry name" value="SERINE/THREONINE-PROTEIN KINASE PLK"/>
    <property type="match status" value="1"/>
</dbReference>
<dbReference type="InterPro" id="IPR046437">
    <property type="entry name" value="Ser_Thr-PK_POLO_box_1_sf"/>
</dbReference>
<proteinExistence type="predicted"/>
<evidence type="ECO:0000256" key="1">
    <source>
        <dbReference type="ARBA" id="ARBA00004496"/>
    </source>
</evidence>
<feature type="region of interest" description="Disordered" evidence="9">
    <location>
        <begin position="1"/>
        <end position="45"/>
    </location>
</feature>
<feature type="region of interest" description="Disordered" evidence="9">
    <location>
        <begin position="863"/>
        <end position="946"/>
    </location>
</feature>
<evidence type="ECO:0008006" key="15">
    <source>
        <dbReference type="Google" id="ProtNLM"/>
    </source>
</evidence>
<evidence type="ECO:0000256" key="7">
    <source>
        <dbReference type="ARBA" id="ARBA00022840"/>
    </source>
</evidence>
<feature type="compositionally biased region" description="Polar residues" evidence="9">
    <location>
        <begin position="863"/>
        <end position="882"/>
    </location>
</feature>
<organism evidence="13 14">
    <name type="scientific">Dispira parvispora</name>
    <dbReference type="NCBI Taxonomy" id="1520584"/>
    <lineage>
        <taxon>Eukaryota</taxon>
        <taxon>Fungi</taxon>
        <taxon>Fungi incertae sedis</taxon>
        <taxon>Zoopagomycota</taxon>
        <taxon>Kickxellomycotina</taxon>
        <taxon>Dimargaritomycetes</taxon>
        <taxon>Dimargaritales</taxon>
        <taxon>Dimargaritaceae</taxon>
        <taxon>Dispira</taxon>
    </lineage>
</organism>
<feature type="domain" description="Protein kinase" evidence="10">
    <location>
        <begin position="125"/>
        <end position="398"/>
    </location>
</feature>
<keyword evidence="14" id="KW-1185">Reference proteome</keyword>
<evidence type="ECO:0000259" key="10">
    <source>
        <dbReference type="PROSITE" id="PS50011"/>
    </source>
</evidence>
<dbReference type="AlphaFoldDB" id="A0A9W8E786"/>
<dbReference type="Gene3D" id="3.30.1120.30">
    <property type="entry name" value="POLO box domain"/>
    <property type="match status" value="1"/>
</dbReference>
<comment type="caution">
    <text evidence="13">The sequence shown here is derived from an EMBL/GenBank/DDBJ whole genome shotgun (WGS) entry which is preliminary data.</text>
</comment>
<dbReference type="InterPro" id="IPR047108">
    <property type="entry name" value="Plk4-like_POLO_box_2_sf"/>
</dbReference>
<dbReference type="InterPro" id="IPR036947">
    <property type="entry name" value="POLO_box_dom_sf"/>
</dbReference>
<keyword evidence="6" id="KW-0418">Kinase</keyword>
<dbReference type="GO" id="GO:0004674">
    <property type="term" value="F:protein serine/threonine kinase activity"/>
    <property type="evidence" value="ECO:0007669"/>
    <property type="project" value="UniProtKB-KW"/>
</dbReference>
<sequence>MANRDPLRRLFGTKNPSPPTSDPILTRNTSQPFASLRPPPDASHRYRAHIAGGDADHNNVWQDTPKDRPTPALFSQGFHERLTRFRPSLHGVQHKSAQPCAFPQSTEDSLPTHPPVDPQGSIQDYQLYQCIGSGAFGQVFLARARCGPLQGQWVAIKRVDKHQLHTAELRVRLVKEVELHWKTRHPHLVLLHDYFEDLRYVYLVLELCRQGELFRYLRHGLQRPLRESEARGLLLPLVQVLEYLHGQGILHRDLKLSNILLTDTMQVKLCDFGLATQYDPDDRGTEPKTMCGTPNYISPEIWARQAYGPPSDMWSLGCLFISFVMGKVPFSGGPRHDNFQTGAYYPQADAIDEESLDQLWASLPSSLSYEATSMVRGLLKLNPRNRLTAYQLLHHPFFAPDLPVESLPYLRAVAHTPPSRPESDGRLYDASQPLPGSYSGGAGNGYDQGTDRADGLAAVYQAIGQGNHEQRDVPVFQGGKRPAHGADRQGSFSPVSRRRPLSYRNQVDDRNPPFTARQPPLARNTEALSDTRRRRVSPTANRHPPPPESLLSTKVAQAEPSAFSTARLRPIRKDFKQAMFEIRPDGKVVAHFTGERHVLLFNARGTKLYLFARQDVSLSGKSASFQQGNPVARYHTSDLPSKYTKQYEFVSRLIRVVQSKTIRISLNTPQAKCLYMEDRPYGSMTVKFYNGITIQVSCVNRVVEFQVPQKDLPNSIHKFTLPESKPEKGAPDTLAADPSDAMDWSLSRVSPDDKPSADGADRTDYDPLQLQSIRGELPEFLRPLLRYVIQCYQQCLAIDVELSTVENNLSNTKLGSESTLKYPIEVRLSDLSQRVDVLRVLVDHGLKLDQDLSAADPLFSKLTRGQRTGSSPTEQDEPTGQLTWVLPASSARQHQRYPRDLKTTTRERALPTRSHTNDLGFYPPPTSTLLPPPPSQSSSRTVLSNPPPSRFPGVSFKSHFIPDVGWCMLTTSNPSAGLTAPHQADPIHDGQPRFFMIFFIDGIALIIDVLERTVQWVDQAQPINSDAQRESASGTLYPIDHNLPTHIKDRLEYFPSFQRGLDLPHSKLL</sequence>
<dbReference type="SUPFAM" id="SSF56112">
    <property type="entry name" value="Protein kinase-like (PK-like)"/>
    <property type="match status" value="1"/>
</dbReference>
<keyword evidence="7 8" id="KW-0067">ATP-binding</keyword>
<dbReference type="InterPro" id="IPR033699">
    <property type="entry name" value="POLO_box_Plk4_1"/>
</dbReference>
<feature type="compositionally biased region" description="Basic and acidic residues" evidence="9">
    <location>
        <begin position="897"/>
        <end position="910"/>
    </location>
</feature>
<dbReference type="InterPro" id="IPR000719">
    <property type="entry name" value="Prot_kinase_dom"/>
</dbReference>
<name>A0A9W8E786_9FUNG</name>
<dbReference type="Gene3D" id="1.10.510.10">
    <property type="entry name" value="Transferase(Phosphotransferase) domain 1"/>
    <property type="match status" value="1"/>
</dbReference>
<gene>
    <name evidence="13" type="ORF">IWQ62_002364</name>
</gene>
<dbReference type="OrthoDB" id="408964at2759"/>
<evidence type="ECO:0000256" key="6">
    <source>
        <dbReference type="ARBA" id="ARBA00022777"/>
    </source>
</evidence>
<dbReference type="PROSITE" id="PS51984">
    <property type="entry name" value="CPB1"/>
    <property type="match status" value="1"/>
</dbReference>
<dbReference type="SMART" id="SM00220">
    <property type="entry name" value="S_TKc"/>
    <property type="match status" value="1"/>
</dbReference>
<dbReference type="GO" id="GO:0005524">
    <property type="term" value="F:ATP binding"/>
    <property type="evidence" value="ECO:0007669"/>
    <property type="project" value="UniProtKB-UniRule"/>
</dbReference>
<keyword evidence="3" id="KW-0723">Serine/threonine-protein kinase</keyword>
<dbReference type="PROSITE" id="PS51985">
    <property type="entry name" value="CPB2"/>
    <property type="match status" value="1"/>
</dbReference>
<dbReference type="InterPro" id="IPR011009">
    <property type="entry name" value="Kinase-like_dom_sf"/>
</dbReference>
<keyword evidence="5 8" id="KW-0547">Nucleotide-binding</keyword>
<evidence type="ECO:0000313" key="13">
    <source>
        <dbReference type="EMBL" id="KAJ1966602.1"/>
    </source>
</evidence>
<dbReference type="Proteomes" id="UP001150925">
    <property type="component" value="Unassembled WGS sequence"/>
</dbReference>